<dbReference type="Pfam" id="PF08045">
    <property type="entry name" value="CDC14"/>
    <property type="match status" value="2"/>
</dbReference>
<accession>A0A8H5C1R7</accession>
<dbReference type="InterPro" id="IPR012535">
    <property type="entry name" value="Cell_div_Cdc14"/>
</dbReference>
<dbReference type="OrthoDB" id="5357220at2759"/>
<feature type="compositionally biased region" description="Gly residues" evidence="1">
    <location>
        <begin position="485"/>
        <end position="495"/>
    </location>
</feature>
<organism evidence="2 3">
    <name type="scientific">Ephemerocybe angulata</name>
    <dbReference type="NCBI Taxonomy" id="980116"/>
    <lineage>
        <taxon>Eukaryota</taxon>
        <taxon>Fungi</taxon>
        <taxon>Dikarya</taxon>
        <taxon>Basidiomycota</taxon>
        <taxon>Agaricomycotina</taxon>
        <taxon>Agaricomycetes</taxon>
        <taxon>Agaricomycetidae</taxon>
        <taxon>Agaricales</taxon>
        <taxon>Agaricineae</taxon>
        <taxon>Psathyrellaceae</taxon>
        <taxon>Ephemerocybe</taxon>
    </lineage>
</organism>
<dbReference type="AlphaFoldDB" id="A0A8H5C1R7"/>
<protein>
    <submittedName>
        <fullName evidence="2">Uncharacterized protein</fullName>
    </submittedName>
</protein>
<sequence length="619" mass="65722">MVDDGLWAMRVSLLDALDQISSTRSTLEKRSMAFEAIEKHLATALSRKDDDKEGLDHFLGLQYTFECNVPMRLLSWITTATMQLEHLAKGSMDEGHNLEVFILSSQMAQALSLIQGITLSHTGCKDYLGRKYPIEVLLDLFQASRHMPSSSPETDRDLKAPRNQSNSSTLPLTSIVLDTLLCILVDSSSALRSFEEAGGPHAVVRMLKRSGTPREVRMKCLEFLYFYLLDETTPAALTETEADPTPPPSAAPSPSQSATRSPSSSTQLKSQIPTAPATPLRPPKPYIGIGPAPRRPPSSVYGSSTYALSSVSSSPSSSFEAGGAESRSTSGSSTISFSSTSSQASSSTTATSASSSPEKGSVGRAALPGRTSPEKGGLGRRRLPSEVSISVTDTSLKVDVNSNSNSKSTPEMRARALTPNPSVRSPPASAGLDQGRGTERRLGSLREHSFRFPAPVQPRMVMLKKDVDYEPMSPLKKPSSSSGFPGSGSGSGSGSGATPTRSTSATLGASLGVGHGSRHPKSKSMSNVLAGVGEREGVRVKSRLGSAATVPNIEAPVVERKDSSTTVERRNSGQSVKEKEREGVKRKTTEEKKELLGTMLGNVDALVEGVRKAGVWGLG</sequence>
<dbReference type="EMBL" id="JAACJK010000109">
    <property type="protein sequence ID" value="KAF5333249.1"/>
    <property type="molecule type" value="Genomic_DNA"/>
</dbReference>
<dbReference type="PANTHER" id="PTHR34065:SF1">
    <property type="entry name" value="CELL DIVISION CONTROL PROTEIN 14"/>
    <property type="match status" value="1"/>
</dbReference>
<dbReference type="Proteomes" id="UP000541558">
    <property type="component" value="Unassembled WGS sequence"/>
</dbReference>
<comment type="caution">
    <text evidence="2">The sequence shown here is derived from an EMBL/GenBank/DDBJ whole genome shotgun (WGS) entry which is preliminary data.</text>
</comment>
<gene>
    <name evidence="2" type="ORF">D9611_002773</name>
</gene>
<reference evidence="2 3" key="1">
    <citation type="journal article" date="2020" name="ISME J.">
        <title>Uncovering the hidden diversity of litter-decomposition mechanisms in mushroom-forming fungi.</title>
        <authorList>
            <person name="Floudas D."/>
            <person name="Bentzer J."/>
            <person name="Ahren D."/>
            <person name="Johansson T."/>
            <person name="Persson P."/>
            <person name="Tunlid A."/>
        </authorList>
    </citation>
    <scope>NUCLEOTIDE SEQUENCE [LARGE SCALE GENOMIC DNA]</scope>
    <source>
        <strain evidence="2 3">CBS 175.51</strain>
    </source>
</reference>
<feature type="compositionally biased region" description="Low complexity" evidence="1">
    <location>
        <begin position="302"/>
        <end position="356"/>
    </location>
</feature>
<feature type="region of interest" description="Disordered" evidence="1">
    <location>
        <begin position="238"/>
        <end position="590"/>
    </location>
</feature>
<keyword evidence="3" id="KW-1185">Reference proteome</keyword>
<evidence type="ECO:0000313" key="3">
    <source>
        <dbReference type="Proteomes" id="UP000541558"/>
    </source>
</evidence>
<evidence type="ECO:0000313" key="2">
    <source>
        <dbReference type="EMBL" id="KAF5333249.1"/>
    </source>
</evidence>
<feature type="compositionally biased region" description="Basic and acidic residues" evidence="1">
    <location>
        <begin position="557"/>
        <end position="590"/>
    </location>
</feature>
<feature type="compositionally biased region" description="Low complexity" evidence="1">
    <location>
        <begin position="252"/>
        <end position="266"/>
    </location>
</feature>
<dbReference type="PANTHER" id="PTHR34065">
    <property type="entry name" value="CELL DIVISION CONTROL PROTEIN 14"/>
    <property type="match status" value="1"/>
</dbReference>
<feature type="compositionally biased region" description="Basic and acidic residues" evidence="1">
    <location>
        <begin position="436"/>
        <end position="450"/>
    </location>
</feature>
<name>A0A8H5C1R7_9AGAR</name>
<feature type="region of interest" description="Disordered" evidence="1">
    <location>
        <begin position="147"/>
        <end position="167"/>
    </location>
</feature>
<evidence type="ECO:0000256" key="1">
    <source>
        <dbReference type="SAM" id="MobiDB-lite"/>
    </source>
</evidence>
<proteinExistence type="predicted"/>